<dbReference type="RefSeq" id="XP_035350671.1">
    <property type="nucleotide sequence ID" value="XM_035494778.1"/>
</dbReference>
<dbReference type="OrthoDB" id="4160690at2759"/>
<accession>A0A7H8REP6</accession>
<dbReference type="KEGG" id="trg:TRUGW13939_11673"/>
<evidence type="ECO:0000313" key="3">
    <source>
        <dbReference type="EMBL" id="QKX64498.1"/>
    </source>
</evidence>
<gene>
    <name evidence="3" type="ORF">TRUGW13939_11673</name>
</gene>
<keyword evidence="2" id="KW-0732">Signal</keyword>
<evidence type="ECO:0000313" key="4">
    <source>
        <dbReference type="Proteomes" id="UP000509510"/>
    </source>
</evidence>
<dbReference type="EMBL" id="CP055903">
    <property type="protein sequence ID" value="QKX64498.1"/>
    <property type="molecule type" value="Genomic_DNA"/>
</dbReference>
<feature type="signal peptide" evidence="2">
    <location>
        <begin position="1"/>
        <end position="18"/>
    </location>
</feature>
<feature type="region of interest" description="Disordered" evidence="1">
    <location>
        <begin position="141"/>
        <end position="166"/>
    </location>
</feature>
<dbReference type="AlphaFoldDB" id="A0A7H8REP6"/>
<keyword evidence="4" id="KW-1185">Reference proteome</keyword>
<name>A0A7H8REP6_TALRU</name>
<dbReference type="Proteomes" id="UP000509510">
    <property type="component" value="Chromosome VI"/>
</dbReference>
<protein>
    <submittedName>
        <fullName evidence="3">Uncharacterized protein</fullName>
    </submittedName>
</protein>
<organism evidence="3 4">
    <name type="scientific">Talaromyces rugulosus</name>
    <name type="common">Penicillium rugulosum</name>
    <dbReference type="NCBI Taxonomy" id="121627"/>
    <lineage>
        <taxon>Eukaryota</taxon>
        <taxon>Fungi</taxon>
        <taxon>Dikarya</taxon>
        <taxon>Ascomycota</taxon>
        <taxon>Pezizomycotina</taxon>
        <taxon>Eurotiomycetes</taxon>
        <taxon>Eurotiomycetidae</taxon>
        <taxon>Eurotiales</taxon>
        <taxon>Trichocomaceae</taxon>
        <taxon>Talaromyces</taxon>
        <taxon>Talaromyces sect. Islandici</taxon>
    </lineage>
</organism>
<evidence type="ECO:0000256" key="1">
    <source>
        <dbReference type="SAM" id="MobiDB-lite"/>
    </source>
</evidence>
<dbReference type="GeneID" id="55999150"/>
<feature type="chain" id="PRO_5028826824" evidence="2">
    <location>
        <begin position="19"/>
        <end position="200"/>
    </location>
</feature>
<evidence type="ECO:0000256" key="2">
    <source>
        <dbReference type="SAM" id="SignalP"/>
    </source>
</evidence>
<sequence>MRVSQIFTFFAFLLCSVAFKLPGNLRAERRQEVAPGTPLYECHANCGNAILISRTDNYCSNSTFTSGLEACLECALTEDIWQYYGDEVASAAKTCSDSATPSPSSASAATATGPGSTGTAAGLTSSVLATTTAAATPTSVGALSATGSGSTASATGSSGLSPTSTVAASDQTGAASSVFSSSGASIGVFLTIVKLVQTFV</sequence>
<proteinExistence type="predicted"/>
<reference evidence="4" key="1">
    <citation type="submission" date="2020-06" db="EMBL/GenBank/DDBJ databases">
        <title>A chromosome-scale genome assembly of Talaromyces rugulosus W13939.</title>
        <authorList>
            <person name="Wang B."/>
            <person name="Guo L."/>
            <person name="Ye K."/>
            <person name="Wang L."/>
        </authorList>
    </citation>
    <scope>NUCLEOTIDE SEQUENCE [LARGE SCALE GENOMIC DNA]</scope>
    <source>
        <strain evidence="4">W13939</strain>
    </source>
</reference>